<dbReference type="Gene3D" id="3.30.465.10">
    <property type="match status" value="1"/>
</dbReference>
<name>A0ABX1JLW5_9MICC</name>
<keyword evidence="3" id="KW-1185">Reference proteome</keyword>
<feature type="domain" description="Berberine/berberine-like" evidence="1">
    <location>
        <begin position="160"/>
        <end position="182"/>
    </location>
</feature>
<dbReference type="Gene3D" id="3.40.462.20">
    <property type="match status" value="1"/>
</dbReference>
<dbReference type="EMBL" id="JAAZSR010000021">
    <property type="protein sequence ID" value="NKX49515.1"/>
    <property type="molecule type" value="Genomic_DNA"/>
</dbReference>
<dbReference type="InterPro" id="IPR012951">
    <property type="entry name" value="BBE"/>
</dbReference>
<feature type="non-terminal residue" evidence="2">
    <location>
        <position position="1"/>
    </location>
</feature>
<comment type="caution">
    <text evidence="2">The sequence shown here is derived from an EMBL/GenBank/DDBJ whole genome shotgun (WGS) entry which is preliminary data.</text>
</comment>
<protein>
    <submittedName>
        <fullName evidence="2">FAD-binding oxidoreductase</fullName>
    </submittedName>
</protein>
<organism evidence="2 3">
    <name type="scientific">Arthrobacter deserti</name>
    <dbReference type="NCBI Taxonomy" id="1742687"/>
    <lineage>
        <taxon>Bacteria</taxon>
        <taxon>Bacillati</taxon>
        <taxon>Actinomycetota</taxon>
        <taxon>Actinomycetes</taxon>
        <taxon>Micrococcales</taxon>
        <taxon>Micrococcaceae</taxon>
        <taxon>Arthrobacter</taxon>
    </lineage>
</organism>
<evidence type="ECO:0000313" key="2">
    <source>
        <dbReference type="EMBL" id="NKX49515.1"/>
    </source>
</evidence>
<dbReference type="InterPro" id="IPR016169">
    <property type="entry name" value="FAD-bd_PCMH_sub2"/>
</dbReference>
<dbReference type="Pfam" id="PF08031">
    <property type="entry name" value="BBE"/>
    <property type="match status" value="1"/>
</dbReference>
<proteinExistence type="predicted"/>
<dbReference type="Proteomes" id="UP000523795">
    <property type="component" value="Unassembled WGS sequence"/>
</dbReference>
<accession>A0ABX1JLW5</accession>
<reference evidence="2 3" key="1">
    <citation type="submission" date="2020-04" db="EMBL/GenBank/DDBJ databases">
        <authorList>
            <person name="Liu S."/>
        </authorList>
    </citation>
    <scope>NUCLEOTIDE SEQUENCE [LARGE SCALE GENOMIC DNA]</scope>
    <source>
        <strain evidence="2 3">CGMCC 1.15091</strain>
    </source>
</reference>
<evidence type="ECO:0000259" key="1">
    <source>
        <dbReference type="Pfam" id="PF08031"/>
    </source>
</evidence>
<evidence type="ECO:0000313" key="3">
    <source>
        <dbReference type="Proteomes" id="UP000523795"/>
    </source>
</evidence>
<sequence length="189" mass="19882">AEAGAQVLAPMRAVSHLVMDTVAPMSYLDVDQIHMDPPVPFPFLHAGEYLRELSADTIAALLRLAGPGTDCPVLEVEIDLLGGAYARGGDGLDAVSGRNEPFMLLLIGLLAPPAGDALPGAIASILVAMAPFSSGRTLVNLPGVPGDEADRARAWPPEVYARLVRAKAAYDPDNLLRFQHAVGQEKQPA</sequence>
<gene>
    <name evidence="2" type="ORF">HER39_02745</name>
</gene>